<dbReference type="AlphaFoldDB" id="A0AA97HZ06"/>
<evidence type="ECO:0000256" key="2">
    <source>
        <dbReference type="ARBA" id="ARBA00007375"/>
    </source>
</evidence>
<accession>A0AA97HZ06</accession>
<dbReference type="PANTHER" id="PTHR31885">
    <property type="entry name" value="GH04784P"/>
    <property type="match status" value="1"/>
</dbReference>
<keyword evidence="3 6" id="KW-0812">Transmembrane</keyword>
<dbReference type="Proteomes" id="UP001302429">
    <property type="component" value="Chromosome"/>
</dbReference>
<name>A0AA97HZ06_9SPHN</name>
<sequence length="219" mass="23745">MKQALVEDRPFLILSLVFAIGFPFLRDGALPESLLMVWKAGAVAMLALYALRRLKSLDGWLLCGALALSALGDALIILDLTTGAIAFLASHIVAIALYARNRREQVAPSQRLLGILLVIIVPLLSHLVSFGEAGWGLILYGLGLGLMAGMAWASRFPRYRVGIGAVLFVVSDLCIFAGMGISKDGWLVNQAVWPLYYAGQLMIAMGVVRFLRVRPYLSA</sequence>
<evidence type="ECO:0000256" key="1">
    <source>
        <dbReference type="ARBA" id="ARBA00004141"/>
    </source>
</evidence>
<feature type="transmembrane region" description="Helical" evidence="6">
    <location>
        <begin position="12"/>
        <end position="29"/>
    </location>
</feature>
<dbReference type="GO" id="GO:0016020">
    <property type="term" value="C:membrane"/>
    <property type="evidence" value="ECO:0007669"/>
    <property type="project" value="UniProtKB-SubCell"/>
</dbReference>
<feature type="transmembrane region" description="Helical" evidence="6">
    <location>
        <begin position="84"/>
        <end position="100"/>
    </location>
</feature>
<evidence type="ECO:0000256" key="4">
    <source>
        <dbReference type="ARBA" id="ARBA00022989"/>
    </source>
</evidence>
<keyword evidence="8" id="KW-1185">Reference proteome</keyword>
<feature type="transmembrane region" description="Helical" evidence="6">
    <location>
        <begin position="59"/>
        <end position="78"/>
    </location>
</feature>
<evidence type="ECO:0000256" key="3">
    <source>
        <dbReference type="ARBA" id="ARBA00022692"/>
    </source>
</evidence>
<evidence type="ECO:0000256" key="6">
    <source>
        <dbReference type="SAM" id="Phobius"/>
    </source>
</evidence>
<comment type="subcellular location">
    <subcellularLocation>
        <location evidence="1">Membrane</location>
        <topology evidence="1">Multi-pass membrane protein</topology>
    </subcellularLocation>
</comment>
<comment type="similarity">
    <text evidence="2">Belongs to the TMEM86 family.</text>
</comment>
<dbReference type="EMBL" id="CP136594">
    <property type="protein sequence ID" value="WOE74074.1"/>
    <property type="molecule type" value="Genomic_DNA"/>
</dbReference>
<feature type="transmembrane region" description="Helical" evidence="6">
    <location>
        <begin position="161"/>
        <end position="181"/>
    </location>
</feature>
<dbReference type="KEGG" id="acoa:RB602_09415"/>
<proteinExistence type="inferred from homology"/>
<organism evidence="7 8">
    <name type="scientific">Alterisphingorhabdus coralli</name>
    <dbReference type="NCBI Taxonomy" id="3071408"/>
    <lineage>
        <taxon>Bacteria</taxon>
        <taxon>Pseudomonadati</taxon>
        <taxon>Pseudomonadota</taxon>
        <taxon>Alphaproteobacteria</taxon>
        <taxon>Sphingomonadales</taxon>
        <taxon>Sphingomonadaceae</taxon>
        <taxon>Alterisphingorhabdus (ex Yan et al. 2024)</taxon>
    </lineage>
</organism>
<reference evidence="7 8" key="1">
    <citation type="submission" date="2023-10" db="EMBL/GenBank/DDBJ databases">
        <title>Complete genome sequence of a Sphingomonadaceae bacterium.</title>
        <authorList>
            <person name="Yan C."/>
        </authorList>
    </citation>
    <scope>NUCLEOTIDE SEQUENCE [LARGE SCALE GENOMIC DNA]</scope>
    <source>
        <strain evidence="7 8">SCSIO 66989</strain>
    </source>
</reference>
<dbReference type="RefSeq" id="WP_317080304.1">
    <property type="nucleotide sequence ID" value="NZ_CP136594.1"/>
</dbReference>
<feature type="transmembrane region" description="Helical" evidence="6">
    <location>
        <begin position="35"/>
        <end position="52"/>
    </location>
</feature>
<evidence type="ECO:0000313" key="7">
    <source>
        <dbReference type="EMBL" id="WOE74074.1"/>
    </source>
</evidence>
<dbReference type="PANTHER" id="PTHR31885:SF6">
    <property type="entry name" value="GH04784P"/>
    <property type="match status" value="1"/>
</dbReference>
<feature type="transmembrane region" description="Helical" evidence="6">
    <location>
        <begin position="193"/>
        <end position="211"/>
    </location>
</feature>
<feature type="transmembrane region" description="Helical" evidence="6">
    <location>
        <begin position="137"/>
        <end position="154"/>
    </location>
</feature>
<feature type="transmembrane region" description="Helical" evidence="6">
    <location>
        <begin position="112"/>
        <end position="131"/>
    </location>
</feature>
<protein>
    <submittedName>
        <fullName evidence="7">Lysoplasmalogenase</fullName>
    </submittedName>
</protein>
<dbReference type="GO" id="GO:0016787">
    <property type="term" value="F:hydrolase activity"/>
    <property type="evidence" value="ECO:0007669"/>
    <property type="project" value="TreeGrafter"/>
</dbReference>
<keyword evidence="4 6" id="KW-1133">Transmembrane helix</keyword>
<gene>
    <name evidence="7" type="ORF">RB602_09415</name>
</gene>
<evidence type="ECO:0000313" key="8">
    <source>
        <dbReference type="Proteomes" id="UP001302429"/>
    </source>
</evidence>
<dbReference type="InterPro" id="IPR012506">
    <property type="entry name" value="TMEM86B-like"/>
</dbReference>
<evidence type="ECO:0000256" key="5">
    <source>
        <dbReference type="ARBA" id="ARBA00023136"/>
    </source>
</evidence>
<dbReference type="Pfam" id="PF07947">
    <property type="entry name" value="YhhN"/>
    <property type="match status" value="1"/>
</dbReference>
<keyword evidence="5 6" id="KW-0472">Membrane</keyword>